<evidence type="ECO:0000256" key="8">
    <source>
        <dbReference type="ARBA" id="ARBA00035140"/>
    </source>
</evidence>
<dbReference type="Pfam" id="PF10236">
    <property type="entry name" value="DAP3"/>
    <property type="match status" value="1"/>
</dbReference>
<evidence type="ECO:0000313" key="9">
    <source>
        <dbReference type="EMBL" id="KAH7282340.1"/>
    </source>
</evidence>
<keyword evidence="10" id="KW-1185">Reference proteome</keyword>
<dbReference type="GO" id="GO:0005763">
    <property type="term" value="C:mitochondrial small ribosomal subunit"/>
    <property type="evidence" value="ECO:0007669"/>
    <property type="project" value="TreeGrafter"/>
</dbReference>
<evidence type="ECO:0000256" key="1">
    <source>
        <dbReference type="ARBA" id="ARBA00004173"/>
    </source>
</evidence>
<keyword evidence="4" id="KW-0809">Transit peptide</keyword>
<dbReference type="GO" id="GO:0003735">
    <property type="term" value="F:structural constituent of ribosome"/>
    <property type="evidence" value="ECO:0007669"/>
    <property type="project" value="TreeGrafter"/>
</dbReference>
<gene>
    <name evidence="9" type="ORF">KP509_35G025900</name>
</gene>
<dbReference type="InterPro" id="IPR019368">
    <property type="entry name" value="Ribosomal_mS29"/>
</dbReference>
<accession>A0A8T2QFE9</accession>
<keyword evidence="3" id="KW-0150">Chloroplast</keyword>
<dbReference type="PANTHER" id="PTHR12810">
    <property type="entry name" value="MITOCHONDRIAL 28S RIBOSOMAL PROTEIN S29"/>
    <property type="match status" value="1"/>
</dbReference>
<comment type="caution">
    <text evidence="9">The sequence shown here is derived from an EMBL/GenBank/DDBJ whole genome shotgun (WGS) entry which is preliminary data.</text>
</comment>
<dbReference type="SUPFAM" id="SSF52540">
    <property type="entry name" value="P-loop containing nucleoside triphosphate hydrolases"/>
    <property type="match status" value="1"/>
</dbReference>
<organism evidence="9 10">
    <name type="scientific">Ceratopteris richardii</name>
    <name type="common">Triangle waterfern</name>
    <dbReference type="NCBI Taxonomy" id="49495"/>
    <lineage>
        <taxon>Eukaryota</taxon>
        <taxon>Viridiplantae</taxon>
        <taxon>Streptophyta</taxon>
        <taxon>Embryophyta</taxon>
        <taxon>Tracheophyta</taxon>
        <taxon>Polypodiopsida</taxon>
        <taxon>Polypodiidae</taxon>
        <taxon>Polypodiales</taxon>
        <taxon>Pteridineae</taxon>
        <taxon>Pteridaceae</taxon>
        <taxon>Parkerioideae</taxon>
        <taxon>Ceratopteris</taxon>
    </lineage>
</organism>
<evidence type="ECO:0000256" key="2">
    <source>
        <dbReference type="ARBA" id="ARBA00009863"/>
    </source>
</evidence>
<protein>
    <recommendedName>
        <fullName evidence="8">Small ribosomal subunit protein mS29</fullName>
    </recommendedName>
</protein>
<name>A0A8T2QFE9_CERRI</name>
<comment type="subcellular location">
    <subcellularLocation>
        <location evidence="1">Mitochondrion</location>
    </subcellularLocation>
</comment>
<evidence type="ECO:0000256" key="6">
    <source>
        <dbReference type="ARBA" id="ARBA00023128"/>
    </source>
</evidence>
<evidence type="ECO:0000256" key="4">
    <source>
        <dbReference type="ARBA" id="ARBA00022946"/>
    </source>
</evidence>
<keyword evidence="5" id="KW-0689">Ribosomal protein</keyword>
<proteinExistence type="inferred from homology"/>
<dbReference type="AlphaFoldDB" id="A0A8T2QFE9"/>
<dbReference type="InterPro" id="IPR027417">
    <property type="entry name" value="P-loop_NTPase"/>
</dbReference>
<evidence type="ECO:0000256" key="3">
    <source>
        <dbReference type="ARBA" id="ARBA00022528"/>
    </source>
</evidence>
<evidence type="ECO:0000313" key="10">
    <source>
        <dbReference type="Proteomes" id="UP000825935"/>
    </source>
</evidence>
<comment type="similarity">
    <text evidence="2">Belongs to the mitochondrion-specific ribosomal protein mS29 family.</text>
</comment>
<dbReference type="PANTHER" id="PTHR12810:SF0">
    <property type="entry name" value="SMALL RIBOSOMAL SUBUNIT PROTEIN MS29"/>
    <property type="match status" value="1"/>
</dbReference>
<keyword evidence="7" id="KW-0687">Ribonucleoprotein</keyword>
<dbReference type="OrthoDB" id="274828at2759"/>
<dbReference type="Proteomes" id="UP000825935">
    <property type="component" value="Chromosome 35"/>
</dbReference>
<keyword evidence="3" id="KW-0934">Plastid</keyword>
<reference evidence="9" key="1">
    <citation type="submission" date="2021-08" db="EMBL/GenBank/DDBJ databases">
        <title>WGS assembly of Ceratopteris richardii.</title>
        <authorList>
            <person name="Marchant D.B."/>
            <person name="Chen G."/>
            <person name="Jenkins J."/>
            <person name="Shu S."/>
            <person name="Leebens-Mack J."/>
            <person name="Grimwood J."/>
            <person name="Schmutz J."/>
            <person name="Soltis P."/>
            <person name="Soltis D."/>
            <person name="Chen Z.-H."/>
        </authorList>
    </citation>
    <scope>NUCLEOTIDE SEQUENCE</scope>
    <source>
        <strain evidence="9">Whitten #5841</strain>
        <tissue evidence="9">Leaf</tissue>
    </source>
</reference>
<dbReference type="OMA" id="WTHNELY"/>
<evidence type="ECO:0000256" key="7">
    <source>
        <dbReference type="ARBA" id="ARBA00023274"/>
    </source>
</evidence>
<sequence length="592" mass="66581">MGQPGRLAAAAAAAFTRLNRVHPVHRDLHVWNNVDCSSGHVVRSLHGPMQGVLGTFSVARISSPFLWLQSRSSSGSQDGDQNREEALEKLKGLVDGWVLEGEADIEKHVEQPQQKLASTPGLVDAWNLEDWHDPEMEFRRGETRSLVQELSQVMEAREITPSETESPKPRVKKVIGMDKILPSRVLVEFSEAANLANITADDLNKLYRLSKEDEARFFSEGLPSSYVKEFDVSGANGLLIRSQFLKLVEHFTNLTETKDASNEVKDEIVEKAEFRLIEHFTSLNQRKKLARERRLLEKADLGSRKQIVLDGLPGSGKSVILSMLVHWARSKGWLVCYIPSARKWTDNGFYYKNDSSGLWDTPVQATSMLQDFMNSHGDMLDMIPCRISDPIPLGEGPGIGRLTGVQEAPIREGATLKHLVHFGIVTPHAAVGVVVRLRKELSLVEELPVLIAIDEFNSWFTFSAFHESLSEFKRKQIHAKELAMVNAYRDMTYGPFMIGAFSHTTNVGKLPKQLPTFPYEAKVFVNRFDFWEASIMLKHYIRKWSPNAKFGKRARRAIYMLTNGNATEIRDIACMTAGGMRQRPEQVIAASA</sequence>
<dbReference type="EMBL" id="CM035440">
    <property type="protein sequence ID" value="KAH7282340.1"/>
    <property type="molecule type" value="Genomic_DNA"/>
</dbReference>
<evidence type="ECO:0000256" key="5">
    <source>
        <dbReference type="ARBA" id="ARBA00022980"/>
    </source>
</evidence>
<keyword evidence="6" id="KW-0496">Mitochondrion</keyword>